<keyword evidence="2" id="KW-1185">Reference proteome</keyword>
<dbReference type="GO" id="GO:0006635">
    <property type="term" value="P:fatty acid beta-oxidation"/>
    <property type="evidence" value="ECO:0007669"/>
    <property type="project" value="TreeGrafter"/>
</dbReference>
<dbReference type="EMBL" id="FQXE01000007">
    <property type="protein sequence ID" value="SHI03204.1"/>
    <property type="molecule type" value="Genomic_DNA"/>
</dbReference>
<dbReference type="PANTHER" id="PTHR11941">
    <property type="entry name" value="ENOYL-COA HYDRATASE-RELATED"/>
    <property type="match status" value="1"/>
</dbReference>
<dbReference type="SUPFAM" id="SSF52096">
    <property type="entry name" value="ClpP/crotonase"/>
    <property type="match status" value="1"/>
</dbReference>
<gene>
    <name evidence="1" type="ORF">SAMN04488135_107137</name>
</gene>
<sequence>MPSNDILLTMDQSIAIITINKPERYNAWTRGMRHELADRLKELANDDAVKGLVFTGAGDKAFCAGQDFTESQDFGDDATSRAWLFEIRDLYDLIRRIEKPTVAALNGIAAGSGFQLALLMDFRIAHDGVTMGQPEINSGIPSVVGPWVMSERITLTQVIDLALTGRMIDCEEAVRMTLVNKVVPAGDVLATAIALARDIASKPPTALRQTKRAFRLSTQARFDLAFEIAEEAQVAAFASGEPQQCMEEFLRVRQSRKTARQ</sequence>
<reference evidence="1 2" key="1">
    <citation type="submission" date="2016-11" db="EMBL/GenBank/DDBJ databases">
        <authorList>
            <person name="Jaros S."/>
            <person name="Januszkiewicz K."/>
            <person name="Wedrychowicz H."/>
        </authorList>
    </citation>
    <scope>NUCLEOTIDE SEQUENCE [LARGE SCALE GENOMIC DNA]</scope>
    <source>
        <strain evidence="1 2">CGMCC 1.10190</strain>
    </source>
</reference>
<evidence type="ECO:0000313" key="1">
    <source>
        <dbReference type="EMBL" id="SHI03204.1"/>
    </source>
</evidence>
<dbReference type="STRING" id="658167.SAMN04488135_107137"/>
<dbReference type="Pfam" id="PF00378">
    <property type="entry name" value="ECH_1"/>
    <property type="match status" value="1"/>
</dbReference>
<dbReference type="InterPro" id="IPR001753">
    <property type="entry name" value="Enoyl-CoA_hydra/iso"/>
</dbReference>
<accession>A0A1M5XUI2</accession>
<dbReference type="GO" id="GO:0003824">
    <property type="term" value="F:catalytic activity"/>
    <property type="evidence" value="ECO:0007669"/>
    <property type="project" value="UniProtKB-ARBA"/>
</dbReference>
<organism evidence="1 2">
    <name type="scientific">Pollutimonas bauzanensis</name>
    <dbReference type="NCBI Taxonomy" id="658167"/>
    <lineage>
        <taxon>Bacteria</taxon>
        <taxon>Pseudomonadati</taxon>
        <taxon>Pseudomonadota</taxon>
        <taxon>Betaproteobacteria</taxon>
        <taxon>Burkholderiales</taxon>
        <taxon>Alcaligenaceae</taxon>
        <taxon>Pollutimonas</taxon>
    </lineage>
</organism>
<dbReference type="AlphaFoldDB" id="A0A1M5XUI2"/>
<dbReference type="RefSeq" id="WP_073104039.1">
    <property type="nucleotide sequence ID" value="NZ_FQXE01000007.1"/>
</dbReference>
<dbReference type="InterPro" id="IPR029045">
    <property type="entry name" value="ClpP/crotonase-like_dom_sf"/>
</dbReference>
<protein>
    <submittedName>
        <fullName evidence="1">Enoyl-CoA hydratase/carnithine racemase</fullName>
    </submittedName>
</protein>
<evidence type="ECO:0000313" key="2">
    <source>
        <dbReference type="Proteomes" id="UP000184226"/>
    </source>
</evidence>
<name>A0A1M5XUI2_9BURK</name>
<dbReference type="PANTHER" id="PTHR11941:SF54">
    <property type="entry name" value="ENOYL-COA HYDRATASE, MITOCHONDRIAL"/>
    <property type="match status" value="1"/>
</dbReference>
<dbReference type="Gene3D" id="3.90.226.10">
    <property type="entry name" value="2-enoyl-CoA Hydratase, Chain A, domain 1"/>
    <property type="match status" value="1"/>
</dbReference>
<dbReference type="Proteomes" id="UP000184226">
    <property type="component" value="Unassembled WGS sequence"/>
</dbReference>
<dbReference type="CDD" id="cd06558">
    <property type="entry name" value="crotonase-like"/>
    <property type="match status" value="1"/>
</dbReference>
<proteinExistence type="predicted"/>